<evidence type="ECO:0000256" key="5">
    <source>
        <dbReference type="ARBA" id="ARBA00022847"/>
    </source>
</evidence>
<comment type="similarity">
    <text evidence="2 8">Belongs to the sodium:solute symporter (SSF) (TC 2.A.21) family.</text>
</comment>
<feature type="transmembrane region" description="Helical" evidence="9">
    <location>
        <begin position="79"/>
        <end position="97"/>
    </location>
</feature>
<keyword evidence="4 9" id="KW-0812">Transmembrane</keyword>
<dbReference type="PANTHER" id="PTHR48086:SF7">
    <property type="entry name" value="SODIUM-SOLUTE SYMPORTER-RELATED"/>
    <property type="match status" value="1"/>
</dbReference>
<protein>
    <submittedName>
        <fullName evidence="10">Sodium:solute symporter family protein</fullName>
    </submittedName>
</protein>
<feature type="transmembrane region" description="Helical" evidence="9">
    <location>
        <begin position="182"/>
        <end position="206"/>
    </location>
</feature>
<evidence type="ECO:0000256" key="3">
    <source>
        <dbReference type="ARBA" id="ARBA00022448"/>
    </source>
</evidence>
<feature type="transmembrane region" description="Helical" evidence="9">
    <location>
        <begin position="150"/>
        <end position="170"/>
    </location>
</feature>
<evidence type="ECO:0000256" key="2">
    <source>
        <dbReference type="ARBA" id="ARBA00006434"/>
    </source>
</evidence>
<keyword evidence="6 9" id="KW-1133">Transmembrane helix</keyword>
<dbReference type="RefSeq" id="WP_149434687.1">
    <property type="nucleotide sequence ID" value="NZ_VTPX01000003.1"/>
</dbReference>
<evidence type="ECO:0000256" key="6">
    <source>
        <dbReference type="ARBA" id="ARBA00022989"/>
    </source>
</evidence>
<keyword evidence="11" id="KW-1185">Reference proteome</keyword>
<feature type="transmembrane region" description="Helical" evidence="9">
    <location>
        <begin position="391"/>
        <end position="413"/>
    </location>
</feature>
<evidence type="ECO:0000313" key="11">
    <source>
        <dbReference type="Proteomes" id="UP000466024"/>
    </source>
</evidence>
<name>A0A640WFR0_9GAMM</name>
<keyword evidence="3" id="KW-0813">Transport</keyword>
<dbReference type="AlphaFoldDB" id="A0A640WFR0"/>
<evidence type="ECO:0000256" key="7">
    <source>
        <dbReference type="ARBA" id="ARBA00023136"/>
    </source>
</evidence>
<dbReference type="EMBL" id="VTPX01000003">
    <property type="protein sequence ID" value="KAA0019094.1"/>
    <property type="molecule type" value="Genomic_DNA"/>
</dbReference>
<feature type="transmembrane region" description="Helical" evidence="9">
    <location>
        <begin position="444"/>
        <end position="466"/>
    </location>
</feature>
<feature type="transmembrane region" description="Helical" evidence="9">
    <location>
        <begin position="316"/>
        <end position="342"/>
    </location>
</feature>
<dbReference type="InterPro" id="IPR050277">
    <property type="entry name" value="Sodium:Solute_Symporter"/>
</dbReference>
<dbReference type="GO" id="GO:0005886">
    <property type="term" value="C:plasma membrane"/>
    <property type="evidence" value="ECO:0007669"/>
    <property type="project" value="TreeGrafter"/>
</dbReference>
<dbReference type="Gene3D" id="1.20.1730.10">
    <property type="entry name" value="Sodium/glucose cotransporter"/>
    <property type="match status" value="1"/>
</dbReference>
<evidence type="ECO:0000313" key="10">
    <source>
        <dbReference type="EMBL" id="KAA0019094.1"/>
    </source>
</evidence>
<dbReference type="PANTHER" id="PTHR48086">
    <property type="entry name" value="SODIUM/PROLINE SYMPORTER-RELATED"/>
    <property type="match status" value="1"/>
</dbReference>
<dbReference type="Pfam" id="PF00474">
    <property type="entry name" value="SSF"/>
    <property type="match status" value="1"/>
</dbReference>
<keyword evidence="7 9" id="KW-0472">Membrane</keyword>
<keyword evidence="5" id="KW-0769">Symport</keyword>
<sequence>MFDATERWILGVVVAVCFFLLIGYAAYFYRLTKTYADYNLAGRSASLFPMILTIVGTAIGGSVLLGAMSQGYVGGLGQIWLPGSFTVTSILLAVFFLRRIREVGEQHDMVSIADFTALRFGDRARIPTIVSILCAYCAITGMQFVAIASILHLVFGLSVTAGILIAWLLLTLKTYLGGLKAVIWSDAVLGTLQTVAVIVLLAVVYLRLGGWGEIERLAAAGGQRDMLQFGGITLQELAVLFLTIGAYQFVRQDLWQRIWAAKSLATIRWAYWIGLTVAFLTGAVVVVLGVLAAIGLDLDLADPGLVYYAIIQEVLPLPLVALMIVALLSTVISCADSFFIAGASSIANDIIRPRLKRTDERTLLRYSRLSVVLMSLIALALALYLPNLVQMWILGSAMLVSGLLAPVLAALIWPRLSPRAGLASMWIGLLTALLWQVAGQPLGWHPVFIGLPVSILVLAAGSLIAARAAAPVRAT</sequence>
<dbReference type="CDD" id="cd10322">
    <property type="entry name" value="SLC5sbd"/>
    <property type="match status" value="1"/>
</dbReference>
<dbReference type="PROSITE" id="PS50283">
    <property type="entry name" value="NA_SOLUT_SYMP_3"/>
    <property type="match status" value="1"/>
</dbReference>
<evidence type="ECO:0000256" key="4">
    <source>
        <dbReference type="ARBA" id="ARBA00022692"/>
    </source>
</evidence>
<dbReference type="GO" id="GO:0015293">
    <property type="term" value="F:symporter activity"/>
    <property type="evidence" value="ECO:0007669"/>
    <property type="project" value="UniProtKB-KW"/>
</dbReference>
<evidence type="ECO:0000256" key="1">
    <source>
        <dbReference type="ARBA" id="ARBA00004141"/>
    </source>
</evidence>
<dbReference type="InterPro" id="IPR001734">
    <property type="entry name" value="Na/solute_symporter"/>
</dbReference>
<feature type="transmembrane region" description="Helical" evidence="9">
    <location>
        <begin position="271"/>
        <end position="296"/>
    </location>
</feature>
<organism evidence="10 11">
    <name type="scientific">Salinicola corii</name>
    <dbReference type="NCBI Taxonomy" id="2606937"/>
    <lineage>
        <taxon>Bacteria</taxon>
        <taxon>Pseudomonadati</taxon>
        <taxon>Pseudomonadota</taxon>
        <taxon>Gammaproteobacteria</taxon>
        <taxon>Oceanospirillales</taxon>
        <taxon>Halomonadaceae</taxon>
        <taxon>Salinicola</taxon>
    </lineage>
</organism>
<feature type="transmembrane region" description="Helical" evidence="9">
    <location>
        <begin position="226"/>
        <end position="250"/>
    </location>
</feature>
<evidence type="ECO:0000256" key="9">
    <source>
        <dbReference type="SAM" id="Phobius"/>
    </source>
</evidence>
<accession>A0A640WFR0</accession>
<evidence type="ECO:0000256" key="8">
    <source>
        <dbReference type="RuleBase" id="RU362091"/>
    </source>
</evidence>
<feature type="transmembrane region" description="Helical" evidence="9">
    <location>
        <begin position="363"/>
        <end position="385"/>
    </location>
</feature>
<comment type="subcellular location">
    <subcellularLocation>
        <location evidence="1">Membrane</location>
        <topology evidence="1">Multi-pass membrane protein</topology>
    </subcellularLocation>
</comment>
<gene>
    <name evidence="10" type="ORF">F0A16_07025</name>
</gene>
<feature type="transmembrane region" description="Helical" evidence="9">
    <location>
        <begin position="126"/>
        <end position="144"/>
    </location>
</feature>
<feature type="transmembrane region" description="Helical" evidence="9">
    <location>
        <begin position="6"/>
        <end position="27"/>
    </location>
</feature>
<proteinExistence type="inferred from homology"/>
<reference evidence="10 11" key="1">
    <citation type="submission" date="2019-08" db="EMBL/GenBank/DDBJ databases">
        <title>Bioinformatics analysis of the strain L3 and L5.</title>
        <authorList>
            <person name="Li X."/>
        </authorList>
    </citation>
    <scope>NUCLEOTIDE SEQUENCE [LARGE SCALE GENOMIC DNA]</scope>
    <source>
        <strain evidence="10 11">L3</strain>
    </source>
</reference>
<dbReference type="Proteomes" id="UP000466024">
    <property type="component" value="Unassembled WGS sequence"/>
</dbReference>
<comment type="caution">
    <text evidence="10">The sequence shown here is derived from an EMBL/GenBank/DDBJ whole genome shotgun (WGS) entry which is preliminary data.</text>
</comment>
<feature type="transmembrane region" description="Helical" evidence="9">
    <location>
        <begin position="47"/>
        <end position="67"/>
    </location>
</feature>
<feature type="transmembrane region" description="Helical" evidence="9">
    <location>
        <begin position="420"/>
        <end position="438"/>
    </location>
</feature>
<dbReference type="InterPro" id="IPR038377">
    <property type="entry name" value="Na/Glc_symporter_sf"/>
</dbReference>